<proteinExistence type="predicted"/>
<dbReference type="AlphaFoldDB" id="A0ABD5ZLR5"/>
<keyword evidence="2" id="KW-1133">Transmembrane helix</keyword>
<feature type="compositionally biased region" description="Low complexity" evidence="1">
    <location>
        <begin position="265"/>
        <end position="275"/>
    </location>
</feature>
<accession>A0ABD5ZLR5</accession>
<protein>
    <submittedName>
        <fullName evidence="3">HPP family protein</fullName>
    </submittedName>
</protein>
<evidence type="ECO:0000256" key="1">
    <source>
        <dbReference type="SAM" id="MobiDB-lite"/>
    </source>
</evidence>
<feature type="transmembrane region" description="Helical" evidence="2">
    <location>
        <begin position="91"/>
        <end position="116"/>
    </location>
</feature>
<feature type="transmembrane region" description="Helical" evidence="2">
    <location>
        <begin position="36"/>
        <end position="55"/>
    </location>
</feature>
<reference evidence="3 4" key="1">
    <citation type="journal article" date="2019" name="Int. J. Syst. Evol. Microbiol.">
        <title>The Global Catalogue of Microorganisms (GCM) 10K type strain sequencing project: providing services to taxonomists for standard genome sequencing and annotation.</title>
        <authorList>
            <consortium name="The Broad Institute Genomics Platform"/>
            <consortium name="The Broad Institute Genome Sequencing Center for Infectious Disease"/>
            <person name="Wu L."/>
            <person name="Ma J."/>
        </authorList>
    </citation>
    <scope>NUCLEOTIDE SEQUENCE [LARGE SCALE GENOMIC DNA]</scope>
    <source>
        <strain evidence="3 4">DT85</strain>
    </source>
</reference>
<keyword evidence="2" id="KW-0472">Membrane</keyword>
<sequence>MPGLRDRWRAALARVRRVERRELAEFRAWLETTRNLVHLTGLVAVPVLVAAVTAVSNAVALLPFVLFPPIASGTFTLFSDPEGRYADPRTFVGGLTTGALCGAAAEMTAVATGLVAPTAGVLDRVSPLAAGLAVLLTGAATWALAVEEPAAFSTALLALVVPTTGSGYLESLGLYVLFTALASVAVASAFVLWRDNVYERRADILYRSTEGGRRVLVPMRDAADGATALLAGALAAAGGTGTVVLLDTVETAALATAERELLAGEASSARAAPAPDADDDRAERRVAAPSAARMEGVAARVEARTDATCEVVVASGDSPAGVALRAARETNCDLIAARYESADGAVTPFVAELFRGDTDVLAHRSTDREAWPTVLVPVRRASDVAHAMLEFAVRLAEPGGRHGRHLYRAERRPAARRVDARRPRGDVSGGAWRRASPGWR</sequence>
<feature type="region of interest" description="Disordered" evidence="1">
    <location>
        <begin position="409"/>
        <end position="440"/>
    </location>
</feature>
<dbReference type="Proteomes" id="UP001596398">
    <property type="component" value="Unassembled WGS sequence"/>
</dbReference>
<feature type="transmembrane region" description="Helical" evidence="2">
    <location>
        <begin position="128"/>
        <end position="145"/>
    </location>
</feature>
<organism evidence="3 4">
    <name type="scientific">Halosegnis marinus</name>
    <dbReference type="NCBI Taxonomy" id="3034023"/>
    <lineage>
        <taxon>Archaea</taxon>
        <taxon>Methanobacteriati</taxon>
        <taxon>Methanobacteriota</taxon>
        <taxon>Stenosarchaea group</taxon>
        <taxon>Halobacteria</taxon>
        <taxon>Halobacteriales</taxon>
        <taxon>Natronomonadaceae</taxon>
        <taxon>Halosegnis</taxon>
    </lineage>
</organism>
<feature type="region of interest" description="Disordered" evidence="1">
    <location>
        <begin position="265"/>
        <end position="289"/>
    </location>
</feature>
<evidence type="ECO:0000313" key="3">
    <source>
        <dbReference type="EMBL" id="MFC7234427.1"/>
    </source>
</evidence>
<dbReference type="GeneID" id="79266094"/>
<evidence type="ECO:0000313" key="4">
    <source>
        <dbReference type="Proteomes" id="UP001596398"/>
    </source>
</evidence>
<feature type="compositionally biased region" description="Basic and acidic residues" evidence="1">
    <location>
        <begin position="409"/>
        <end position="425"/>
    </location>
</feature>
<keyword evidence="2" id="KW-0812">Transmembrane</keyword>
<dbReference type="EMBL" id="JBHTAP010000001">
    <property type="protein sequence ID" value="MFC7234427.1"/>
    <property type="molecule type" value="Genomic_DNA"/>
</dbReference>
<gene>
    <name evidence="3" type="ORF">ACFQJ4_03755</name>
</gene>
<name>A0ABD5ZLR5_9EURY</name>
<keyword evidence="4" id="KW-1185">Reference proteome</keyword>
<comment type="caution">
    <text evidence="3">The sequence shown here is derived from an EMBL/GenBank/DDBJ whole genome shotgun (WGS) entry which is preliminary data.</text>
</comment>
<dbReference type="RefSeq" id="WP_337250418.1">
    <property type="nucleotide sequence ID" value="NZ_CP119802.1"/>
</dbReference>
<feature type="transmembrane region" description="Helical" evidence="2">
    <location>
        <begin position="175"/>
        <end position="193"/>
    </location>
</feature>
<evidence type="ECO:0000256" key="2">
    <source>
        <dbReference type="SAM" id="Phobius"/>
    </source>
</evidence>